<protein>
    <recommendedName>
        <fullName evidence="4">Copper(I)-binding protein</fullName>
    </recommendedName>
</protein>
<dbReference type="InterPro" id="IPR036182">
    <property type="entry name" value="PCuAC_sf"/>
</dbReference>
<dbReference type="EMBL" id="BAAAHH010000011">
    <property type="protein sequence ID" value="GAA0952042.1"/>
    <property type="molecule type" value="Genomic_DNA"/>
</dbReference>
<sequence length="178" mass="18042">MRLTRAAAAALLATTLLGGCGGEEDDKEQPSDVSPEAGVSGEVGQVDIRDLFVLGGGDAQDVPAGGSAPVYLTLINRPAGDEPDPTGGTAAAEDDTLESVSSTAAGSAEIIGGPVRLPPGQDVRIGPEARIVLRGLTKELDSDAYIPITLKFQKAGSVTLSAPVIERQGSYTTFSPAP</sequence>
<dbReference type="SUPFAM" id="SSF110087">
    <property type="entry name" value="DR1885-like metal-binding protein"/>
    <property type="match status" value="1"/>
</dbReference>
<dbReference type="Pfam" id="PF04314">
    <property type="entry name" value="PCuAC"/>
    <property type="match status" value="1"/>
</dbReference>
<gene>
    <name evidence="2" type="ORF">GCM10009550_32350</name>
</gene>
<evidence type="ECO:0000313" key="3">
    <source>
        <dbReference type="Proteomes" id="UP001500665"/>
    </source>
</evidence>
<reference evidence="2 3" key="1">
    <citation type="journal article" date="2019" name="Int. J. Syst. Evol. Microbiol.">
        <title>The Global Catalogue of Microorganisms (GCM) 10K type strain sequencing project: providing services to taxonomists for standard genome sequencing and annotation.</title>
        <authorList>
            <consortium name="The Broad Institute Genomics Platform"/>
            <consortium name="The Broad Institute Genome Sequencing Center for Infectious Disease"/>
            <person name="Wu L."/>
            <person name="Ma J."/>
        </authorList>
    </citation>
    <scope>NUCLEOTIDE SEQUENCE [LARGE SCALE GENOMIC DNA]</scope>
    <source>
        <strain evidence="2 3">JCM 10696</strain>
    </source>
</reference>
<dbReference type="PROSITE" id="PS51257">
    <property type="entry name" value="PROKAR_LIPOPROTEIN"/>
    <property type="match status" value="1"/>
</dbReference>
<organism evidence="2 3">
    <name type="scientific">Actinocorallia libanotica</name>
    <dbReference type="NCBI Taxonomy" id="46162"/>
    <lineage>
        <taxon>Bacteria</taxon>
        <taxon>Bacillati</taxon>
        <taxon>Actinomycetota</taxon>
        <taxon>Actinomycetes</taxon>
        <taxon>Streptosporangiales</taxon>
        <taxon>Thermomonosporaceae</taxon>
        <taxon>Actinocorallia</taxon>
    </lineage>
</organism>
<evidence type="ECO:0000313" key="2">
    <source>
        <dbReference type="EMBL" id="GAA0952042.1"/>
    </source>
</evidence>
<evidence type="ECO:0000256" key="1">
    <source>
        <dbReference type="SAM" id="MobiDB-lite"/>
    </source>
</evidence>
<keyword evidence="3" id="KW-1185">Reference proteome</keyword>
<dbReference type="InterPro" id="IPR007410">
    <property type="entry name" value="LpqE-like"/>
</dbReference>
<name>A0ABN1R7J0_9ACTN</name>
<evidence type="ECO:0008006" key="4">
    <source>
        <dbReference type="Google" id="ProtNLM"/>
    </source>
</evidence>
<dbReference type="RefSeq" id="WP_344241543.1">
    <property type="nucleotide sequence ID" value="NZ_BAAAHH010000011.1"/>
</dbReference>
<feature type="region of interest" description="Disordered" evidence="1">
    <location>
        <begin position="18"/>
        <end position="42"/>
    </location>
</feature>
<accession>A0ABN1R7J0</accession>
<dbReference type="Proteomes" id="UP001500665">
    <property type="component" value="Unassembled WGS sequence"/>
</dbReference>
<dbReference type="Gene3D" id="2.60.40.1890">
    <property type="entry name" value="PCu(A)C copper chaperone"/>
    <property type="match status" value="1"/>
</dbReference>
<proteinExistence type="predicted"/>
<feature type="region of interest" description="Disordered" evidence="1">
    <location>
        <begin position="75"/>
        <end position="105"/>
    </location>
</feature>
<comment type="caution">
    <text evidence="2">The sequence shown here is derived from an EMBL/GenBank/DDBJ whole genome shotgun (WGS) entry which is preliminary data.</text>
</comment>